<dbReference type="GO" id="GO:0061630">
    <property type="term" value="F:ubiquitin protein ligase activity"/>
    <property type="evidence" value="ECO:0007669"/>
    <property type="project" value="UniProtKB-EC"/>
</dbReference>
<feature type="active site" description="Glycyl thioester intermediate" evidence="6">
    <location>
        <position position="253"/>
    </location>
</feature>
<dbReference type="InterPro" id="IPR035983">
    <property type="entry name" value="Hect_E3_ubiquitin_ligase"/>
</dbReference>
<evidence type="ECO:0000313" key="8">
    <source>
        <dbReference type="EMBL" id="CAI8030196.1"/>
    </source>
</evidence>
<dbReference type="PROSITE" id="PS50237">
    <property type="entry name" value="HECT"/>
    <property type="match status" value="1"/>
</dbReference>
<evidence type="ECO:0000256" key="5">
    <source>
        <dbReference type="ARBA" id="ARBA00022786"/>
    </source>
</evidence>
<dbReference type="Gene3D" id="3.30.2410.10">
    <property type="entry name" value="Hect, E3 ligase catalytic domain"/>
    <property type="match status" value="1"/>
</dbReference>
<evidence type="ECO:0000256" key="1">
    <source>
        <dbReference type="ARBA" id="ARBA00000885"/>
    </source>
</evidence>
<dbReference type="Pfam" id="PF00632">
    <property type="entry name" value="HECT"/>
    <property type="match status" value="1"/>
</dbReference>
<dbReference type="InterPro" id="IPR050409">
    <property type="entry name" value="E3_ubiq-protein_ligase"/>
</dbReference>
<evidence type="ECO:0000313" key="9">
    <source>
        <dbReference type="Proteomes" id="UP001174909"/>
    </source>
</evidence>
<dbReference type="FunFam" id="3.30.2160.10:FF:000008">
    <property type="entry name" value="Apoptosis-resistant E3 ubiquitin protein ligase 1"/>
    <property type="match status" value="1"/>
</dbReference>
<keyword evidence="9" id="KW-1185">Reference proteome</keyword>
<dbReference type="EC" id="2.3.2.26" evidence="3"/>
<dbReference type="GO" id="GO:0000209">
    <property type="term" value="P:protein polyubiquitination"/>
    <property type="evidence" value="ECO:0007669"/>
    <property type="project" value="TreeGrafter"/>
</dbReference>
<evidence type="ECO:0000256" key="6">
    <source>
        <dbReference type="PROSITE-ProRule" id="PRU00104"/>
    </source>
</evidence>
<sequence>PQVHPNPHHPPTVTPHHYHFAGRVVGKCLFESSLGTNLHVSAHFTRSFLAQIIGLRINYKYFESDDPDLYVSKIQYIRENGVSDLELVFAEEEFSEDGTVRVVPLEEGGEEKPVTDENKTHYLNLLAQYRLAKQTKTQVEHFVKGLHDLIPDNLLGIFDENELELLMCGTDAVSYDDLKKHAVVTPSANTNFQRVVSWFWLVVSGFAREEMARLLQFVTGSSQLPPGGFKDLSPKFQITSAPTHGRLPSAHTCFNQLCLPEYDSCEQFQTALTLALNEGTEGFGFL</sequence>
<dbReference type="Gene3D" id="3.30.2160.10">
    <property type="entry name" value="Hect, E3 ligase catalytic domain"/>
    <property type="match status" value="1"/>
</dbReference>
<evidence type="ECO:0000256" key="3">
    <source>
        <dbReference type="ARBA" id="ARBA00012485"/>
    </source>
</evidence>
<gene>
    <name evidence="8" type="ORF">GBAR_LOCUS17122</name>
</gene>
<reference evidence="8" key="1">
    <citation type="submission" date="2023-03" db="EMBL/GenBank/DDBJ databases">
        <authorList>
            <person name="Steffen K."/>
            <person name="Cardenas P."/>
        </authorList>
    </citation>
    <scope>NUCLEOTIDE SEQUENCE</scope>
</reference>
<dbReference type="EMBL" id="CASHTH010002464">
    <property type="protein sequence ID" value="CAI8030196.1"/>
    <property type="molecule type" value="Genomic_DNA"/>
</dbReference>
<dbReference type="InterPro" id="IPR000569">
    <property type="entry name" value="HECT_dom"/>
</dbReference>
<protein>
    <recommendedName>
        <fullName evidence="3">HECT-type E3 ubiquitin transferase</fullName>
        <ecNumber evidence="3">2.3.2.26</ecNumber>
    </recommendedName>
</protein>
<accession>A0AA35SK50</accession>
<dbReference type="AlphaFoldDB" id="A0AA35SK50"/>
<evidence type="ECO:0000259" key="7">
    <source>
        <dbReference type="PROSITE" id="PS50237"/>
    </source>
</evidence>
<evidence type="ECO:0000256" key="4">
    <source>
        <dbReference type="ARBA" id="ARBA00022679"/>
    </source>
</evidence>
<dbReference type="SMART" id="SM00119">
    <property type="entry name" value="HECTc"/>
    <property type="match status" value="1"/>
</dbReference>
<dbReference type="GO" id="GO:0006511">
    <property type="term" value="P:ubiquitin-dependent protein catabolic process"/>
    <property type="evidence" value="ECO:0007669"/>
    <property type="project" value="TreeGrafter"/>
</dbReference>
<name>A0AA35SK50_GEOBA</name>
<dbReference type="PANTHER" id="PTHR11254:SF340">
    <property type="entry name" value="APOPTOSIS-RESISTANT E3 UBIQUITIN PROTEIN LIGASE 1"/>
    <property type="match status" value="1"/>
</dbReference>
<proteinExistence type="predicted"/>
<dbReference type="GO" id="GO:0043066">
    <property type="term" value="P:negative regulation of apoptotic process"/>
    <property type="evidence" value="ECO:0007669"/>
    <property type="project" value="TreeGrafter"/>
</dbReference>
<dbReference type="Gene3D" id="3.90.1750.10">
    <property type="entry name" value="Hect, E3 ligase catalytic domains"/>
    <property type="match status" value="1"/>
</dbReference>
<dbReference type="SUPFAM" id="SSF56204">
    <property type="entry name" value="Hect, E3 ligase catalytic domain"/>
    <property type="match status" value="1"/>
</dbReference>
<dbReference type="PANTHER" id="PTHR11254">
    <property type="entry name" value="HECT DOMAIN UBIQUITIN-PROTEIN LIGASE"/>
    <property type="match status" value="1"/>
</dbReference>
<feature type="non-terminal residue" evidence="8">
    <location>
        <position position="1"/>
    </location>
</feature>
<evidence type="ECO:0000256" key="2">
    <source>
        <dbReference type="ARBA" id="ARBA00004906"/>
    </source>
</evidence>
<feature type="domain" description="HECT" evidence="7">
    <location>
        <begin position="17"/>
        <end position="286"/>
    </location>
</feature>
<comment type="catalytic activity">
    <reaction evidence="1">
        <text>S-ubiquitinyl-[E2 ubiquitin-conjugating enzyme]-L-cysteine + [acceptor protein]-L-lysine = [E2 ubiquitin-conjugating enzyme]-L-cysteine + N(6)-ubiquitinyl-[acceptor protein]-L-lysine.</text>
        <dbReference type="EC" id="2.3.2.26"/>
    </reaction>
</comment>
<organism evidence="8 9">
    <name type="scientific">Geodia barretti</name>
    <name type="common">Barrett's horny sponge</name>
    <dbReference type="NCBI Taxonomy" id="519541"/>
    <lineage>
        <taxon>Eukaryota</taxon>
        <taxon>Metazoa</taxon>
        <taxon>Porifera</taxon>
        <taxon>Demospongiae</taxon>
        <taxon>Heteroscleromorpha</taxon>
        <taxon>Tetractinellida</taxon>
        <taxon>Astrophorina</taxon>
        <taxon>Geodiidae</taxon>
        <taxon>Geodia</taxon>
    </lineage>
</organism>
<keyword evidence="4" id="KW-0808">Transferase</keyword>
<keyword evidence="5 6" id="KW-0833">Ubl conjugation pathway</keyword>
<comment type="pathway">
    <text evidence="2">Protein modification; protein ubiquitination.</text>
</comment>
<comment type="caution">
    <text evidence="8">The sequence shown here is derived from an EMBL/GenBank/DDBJ whole genome shotgun (WGS) entry which is preliminary data.</text>
</comment>
<dbReference type="Proteomes" id="UP001174909">
    <property type="component" value="Unassembled WGS sequence"/>
</dbReference>
<dbReference type="GO" id="GO:0005829">
    <property type="term" value="C:cytosol"/>
    <property type="evidence" value="ECO:0007669"/>
    <property type="project" value="TreeGrafter"/>
</dbReference>